<evidence type="ECO:0008006" key="11">
    <source>
        <dbReference type="Google" id="ProtNLM"/>
    </source>
</evidence>
<feature type="transmembrane region" description="Helical" evidence="8">
    <location>
        <begin position="36"/>
        <end position="61"/>
    </location>
</feature>
<reference evidence="9" key="1">
    <citation type="submission" date="2023-01" db="EMBL/GenBank/DDBJ databases">
        <authorList>
            <person name="Van Ghelder C."/>
            <person name="Rancurel C."/>
        </authorList>
    </citation>
    <scope>NUCLEOTIDE SEQUENCE</scope>
    <source>
        <strain evidence="9">CNCM I-4278</strain>
    </source>
</reference>
<keyword evidence="3 6" id="KW-0349">Heme</keyword>
<keyword evidence="8" id="KW-1133">Transmembrane helix</keyword>
<comment type="similarity">
    <text evidence="2 7">Belongs to the cytochrome P450 family.</text>
</comment>
<keyword evidence="8" id="KW-0472">Membrane</keyword>
<dbReference type="OrthoDB" id="1470350at2759"/>
<dbReference type="PANTHER" id="PTHR24305:SF210">
    <property type="entry name" value="CYTOCHROME P450 MONOOXYGENASE ASQL-RELATED"/>
    <property type="match status" value="1"/>
</dbReference>
<gene>
    <name evidence="9" type="ORF">PDIGIT_LOCUS11131</name>
</gene>
<comment type="cofactor">
    <cofactor evidence="1 6">
        <name>heme</name>
        <dbReference type="ChEBI" id="CHEBI:30413"/>
    </cofactor>
</comment>
<dbReference type="InterPro" id="IPR050121">
    <property type="entry name" value="Cytochrome_P450_monoxygenase"/>
</dbReference>
<keyword evidence="7" id="KW-0503">Monooxygenase</keyword>
<evidence type="ECO:0000256" key="5">
    <source>
        <dbReference type="ARBA" id="ARBA00023004"/>
    </source>
</evidence>
<evidence type="ECO:0000313" key="10">
    <source>
        <dbReference type="Proteomes" id="UP001152607"/>
    </source>
</evidence>
<dbReference type="AlphaFoldDB" id="A0A9W4UMF4"/>
<evidence type="ECO:0000256" key="6">
    <source>
        <dbReference type="PIRSR" id="PIRSR602401-1"/>
    </source>
</evidence>
<keyword evidence="8" id="KW-0812">Transmembrane</keyword>
<keyword evidence="4 6" id="KW-0479">Metal-binding</keyword>
<dbReference type="InterPro" id="IPR001128">
    <property type="entry name" value="Cyt_P450"/>
</dbReference>
<evidence type="ECO:0000256" key="4">
    <source>
        <dbReference type="ARBA" id="ARBA00022723"/>
    </source>
</evidence>
<proteinExistence type="inferred from homology"/>
<dbReference type="Proteomes" id="UP001152607">
    <property type="component" value="Unassembled WGS sequence"/>
</dbReference>
<dbReference type="InterPro" id="IPR036396">
    <property type="entry name" value="Cyt_P450_sf"/>
</dbReference>
<dbReference type="InterPro" id="IPR002401">
    <property type="entry name" value="Cyt_P450_E_grp-I"/>
</dbReference>
<dbReference type="GO" id="GO:0020037">
    <property type="term" value="F:heme binding"/>
    <property type="evidence" value="ECO:0007669"/>
    <property type="project" value="InterPro"/>
</dbReference>
<dbReference type="Pfam" id="PF00067">
    <property type="entry name" value="p450"/>
    <property type="match status" value="1"/>
</dbReference>
<dbReference type="PROSITE" id="PS00086">
    <property type="entry name" value="CYTOCHROME_P450"/>
    <property type="match status" value="1"/>
</dbReference>
<sequence>MVAPHVNTRNRSCMWPAASKLEIFCSFFRAIPVEMAIHTLVSAILLVVVYAVGVVVYRLWWHPLASLPGPKLWAISRLPWLWHMVKGDLWRALARLHDEFGDTIRIAPNEVTTLSTSAWQEIYTAQPLLLKDTFSQTPPMNGSPSLFTAENETHKRIRGILAFAFSSKALREQAALIEHHNSRFVARINRELEQHKILDINKFYGYVAFDTITDLSYGESTACLDIPGPHTWIEKFFLHAQYSAVRNSLRWYSPIDKILDFCFLGITRKTREKNWSVAAAKIDRRLSTREARADLLTPVIGRVSEEENPRKGVTKKEILSNALALVIADCQLTAGALTSCTYFLLKSPGALKEVVKEVRSAFQRDGDITVQAVQDLVYLGAVLNETLRIHHPSPISLPRTMPANSSRVISGTLIPGNTIVGVSLQNIFHCPKYWHKPDEFHPERFLPPSDLRYDPMFDSDNRAAFMPFSTGPRNCIGAKLFFAQARLALAKLIWNFDIQGAEPCMDTWPDHRVFIVLEPKPLHVRLTRRES</sequence>
<evidence type="ECO:0000256" key="8">
    <source>
        <dbReference type="SAM" id="Phobius"/>
    </source>
</evidence>
<dbReference type="GO" id="GO:0016705">
    <property type="term" value="F:oxidoreductase activity, acting on paired donors, with incorporation or reduction of molecular oxygen"/>
    <property type="evidence" value="ECO:0007669"/>
    <property type="project" value="InterPro"/>
</dbReference>
<dbReference type="PANTHER" id="PTHR24305">
    <property type="entry name" value="CYTOCHROME P450"/>
    <property type="match status" value="1"/>
</dbReference>
<dbReference type="CDD" id="cd11058">
    <property type="entry name" value="CYP60B-like"/>
    <property type="match status" value="1"/>
</dbReference>
<comment type="caution">
    <text evidence="9">The sequence shown here is derived from an EMBL/GenBank/DDBJ whole genome shotgun (WGS) entry which is preliminary data.</text>
</comment>
<dbReference type="Gene3D" id="1.10.630.10">
    <property type="entry name" value="Cytochrome P450"/>
    <property type="match status" value="1"/>
</dbReference>
<dbReference type="EMBL" id="CAOQHR010000008">
    <property type="protein sequence ID" value="CAI6338009.1"/>
    <property type="molecule type" value="Genomic_DNA"/>
</dbReference>
<evidence type="ECO:0000256" key="7">
    <source>
        <dbReference type="RuleBase" id="RU000461"/>
    </source>
</evidence>
<evidence type="ECO:0000256" key="1">
    <source>
        <dbReference type="ARBA" id="ARBA00001971"/>
    </source>
</evidence>
<protein>
    <recommendedName>
        <fullName evidence="11">Cytochrome P450</fullName>
    </recommendedName>
</protein>
<dbReference type="SUPFAM" id="SSF48264">
    <property type="entry name" value="Cytochrome P450"/>
    <property type="match status" value="1"/>
</dbReference>
<organism evidence="9 10">
    <name type="scientific">Periconia digitata</name>
    <dbReference type="NCBI Taxonomy" id="1303443"/>
    <lineage>
        <taxon>Eukaryota</taxon>
        <taxon>Fungi</taxon>
        <taxon>Dikarya</taxon>
        <taxon>Ascomycota</taxon>
        <taxon>Pezizomycotina</taxon>
        <taxon>Dothideomycetes</taxon>
        <taxon>Pleosporomycetidae</taxon>
        <taxon>Pleosporales</taxon>
        <taxon>Massarineae</taxon>
        <taxon>Periconiaceae</taxon>
        <taxon>Periconia</taxon>
    </lineage>
</organism>
<dbReference type="InterPro" id="IPR017972">
    <property type="entry name" value="Cyt_P450_CS"/>
</dbReference>
<dbReference type="PRINTS" id="PR00463">
    <property type="entry name" value="EP450I"/>
</dbReference>
<dbReference type="GO" id="GO:0004497">
    <property type="term" value="F:monooxygenase activity"/>
    <property type="evidence" value="ECO:0007669"/>
    <property type="project" value="UniProtKB-KW"/>
</dbReference>
<accession>A0A9W4UMF4</accession>
<feature type="binding site" description="axial binding residue" evidence="6">
    <location>
        <position position="475"/>
    </location>
    <ligand>
        <name>heme</name>
        <dbReference type="ChEBI" id="CHEBI:30413"/>
    </ligand>
    <ligandPart>
        <name>Fe</name>
        <dbReference type="ChEBI" id="CHEBI:18248"/>
    </ligandPart>
</feature>
<keyword evidence="5 6" id="KW-0408">Iron</keyword>
<evidence type="ECO:0000256" key="3">
    <source>
        <dbReference type="ARBA" id="ARBA00022617"/>
    </source>
</evidence>
<name>A0A9W4UMF4_9PLEO</name>
<evidence type="ECO:0000256" key="2">
    <source>
        <dbReference type="ARBA" id="ARBA00010617"/>
    </source>
</evidence>
<keyword evidence="10" id="KW-1185">Reference proteome</keyword>
<evidence type="ECO:0000313" key="9">
    <source>
        <dbReference type="EMBL" id="CAI6338009.1"/>
    </source>
</evidence>
<dbReference type="GO" id="GO:0005506">
    <property type="term" value="F:iron ion binding"/>
    <property type="evidence" value="ECO:0007669"/>
    <property type="project" value="InterPro"/>
</dbReference>
<keyword evidence="7" id="KW-0560">Oxidoreductase</keyword>